<dbReference type="CDD" id="cd04179">
    <property type="entry name" value="DPM_DPG-synthase_like"/>
    <property type="match status" value="1"/>
</dbReference>
<dbReference type="SUPFAM" id="SSF53448">
    <property type="entry name" value="Nucleotide-diphospho-sugar transferases"/>
    <property type="match status" value="1"/>
</dbReference>
<dbReference type="GO" id="GO:0006487">
    <property type="term" value="P:protein N-linked glycosylation"/>
    <property type="evidence" value="ECO:0007669"/>
    <property type="project" value="TreeGrafter"/>
</dbReference>
<dbReference type="EMBL" id="MFGM01000074">
    <property type="protein sequence ID" value="OGF34299.1"/>
    <property type="molecule type" value="Genomic_DNA"/>
</dbReference>
<organism evidence="2 3">
    <name type="scientific">Candidatus Falkowbacteria bacterium RIFOXYC2_FULL_48_21</name>
    <dbReference type="NCBI Taxonomy" id="1798005"/>
    <lineage>
        <taxon>Bacteria</taxon>
        <taxon>Candidatus Falkowiibacteriota</taxon>
    </lineage>
</organism>
<evidence type="ECO:0000259" key="1">
    <source>
        <dbReference type="Pfam" id="PF00535"/>
    </source>
</evidence>
<reference evidence="2 3" key="1">
    <citation type="journal article" date="2016" name="Nat. Commun.">
        <title>Thousands of microbial genomes shed light on interconnected biogeochemical processes in an aquifer system.</title>
        <authorList>
            <person name="Anantharaman K."/>
            <person name="Brown C.T."/>
            <person name="Hug L.A."/>
            <person name="Sharon I."/>
            <person name="Castelle C.J."/>
            <person name="Probst A.J."/>
            <person name="Thomas B.C."/>
            <person name="Singh A."/>
            <person name="Wilkins M.J."/>
            <person name="Karaoz U."/>
            <person name="Brodie E.L."/>
            <person name="Williams K.H."/>
            <person name="Hubbard S.S."/>
            <person name="Banfield J.F."/>
        </authorList>
    </citation>
    <scope>NUCLEOTIDE SEQUENCE [LARGE SCALE GENOMIC DNA]</scope>
</reference>
<gene>
    <name evidence="2" type="ORF">A2482_00715</name>
</gene>
<protein>
    <recommendedName>
        <fullName evidence="1">Glycosyltransferase 2-like domain-containing protein</fullName>
    </recommendedName>
</protein>
<dbReference type="PANTHER" id="PTHR10859:SF91">
    <property type="entry name" value="DOLICHYL-PHOSPHATE BETA-GLUCOSYLTRANSFERASE"/>
    <property type="match status" value="1"/>
</dbReference>
<dbReference type="InterPro" id="IPR029044">
    <property type="entry name" value="Nucleotide-diphossugar_trans"/>
</dbReference>
<feature type="domain" description="Glycosyltransferase 2-like" evidence="1">
    <location>
        <begin position="6"/>
        <end position="168"/>
    </location>
</feature>
<accession>A0A1F5T5Y0</accession>
<dbReference type="PANTHER" id="PTHR10859">
    <property type="entry name" value="GLYCOSYL TRANSFERASE"/>
    <property type="match status" value="1"/>
</dbReference>
<name>A0A1F5T5Y0_9BACT</name>
<evidence type="ECO:0000313" key="3">
    <source>
        <dbReference type="Proteomes" id="UP000178656"/>
    </source>
</evidence>
<dbReference type="Gene3D" id="3.90.550.10">
    <property type="entry name" value="Spore Coat Polysaccharide Biosynthesis Protein SpsA, Chain A"/>
    <property type="match status" value="1"/>
</dbReference>
<sequence length="239" mass="27610">MEFDVSIVIACYNEEPLLVQSVKELRQVMDQTRYTYELIFIDDCSRDRTKDIIIQIVKDLPNTHSLFHEKNKGRGGTVTDGLKMAAGKVAGFLDIDLEVHARYIPSMVQAILDGADVATAYRFYNVGLNPVAVLRHVLSIGYRKLMRLVLKLPLNDTETGYKFFNREKILPVLEKTTNQGWFWDTEIMALAYFVGLKIVEIPCLFIRRTDKVSSVKIFKDSIEYYRELRKFKQKLNGTK</sequence>
<dbReference type="Proteomes" id="UP000178656">
    <property type="component" value="Unassembled WGS sequence"/>
</dbReference>
<comment type="caution">
    <text evidence="2">The sequence shown here is derived from an EMBL/GenBank/DDBJ whole genome shotgun (WGS) entry which is preliminary data.</text>
</comment>
<dbReference type="Pfam" id="PF00535">
    <property type="entry name" value="Glycos_transf_2"/>
    <property type="match status" value="1"/>
</dbReference>
<dbReference type="InterPro" id="IPR001173">
    <property type="entry name" value="Glyco_trans_2-like"/>
</dbReference>
<dbReference type="AlphaFoldDB" id="A0A1F5T5Y0"/>
<evidence type="ECO:0000313" key="2">
    <source>
        <dbReference type="EMBL" id="OGF34299.1"/>
    </source>
</evidence>
<proteinExistence type="predicted"/>